<reference evidence="5" key="1">
    <citation type="submission" date="2023-06" db="EMBL/GenBank/DDBJ databases">
        <title>Genome-scale phylogeny and comparative genomics of the fungal order Sordariales.</title>
        <authorList>
            <consortium name="Lawrence Berkeley National Laboratory"/>
            <person name="Hensen N."/>
            <person name="Bonometti L."/>
            <person name="Westerberg I."/>
            <person name="Brannstrom I.O."/>
            <person name="Guillou S."/>
            <person name="Cros-Aarteil S."/>
            <person name="Calhoun S."/>
            <person name="Haridas S."/>
            <person name="Kuo A."/>
            <person name="Mondo S."/>
            <person name="Pangilinan J."/>
            <person name="Riley R."/>
            <person name="Labutti K."/>
            <person name="Andreopoulos B."/>
            <person name="Lipzen A."/>
            <person name="Chen C."/>
            <person name="Yanf M."/>
            <person name="Daum C."/>
            <person name="Ng V."/>
            <person name="Clum A."/>
            <person name="Steindorff A."/>
            <person name="Ohm R."/>
            <person name="Martin F."/>
            <person name="Silar P."/>
            <person name="Natvig D."/>
            <person name="Lalanne C."/>
            <person name="Gautier V."/>
            <person name="Ament-Velasquez S.L."/>
            <person name="Kruys A."/>
            <person name="Hutchinson M.I."/>
            <person name="Powell A.J."/>
            <person name="Barry K."/>
            <person name="Miller A.N."/>
            <person name="Grigoriev I.V."/>
            <person name="Debuchy R."/>
            <person name="Gladieux P."/>
            <person name="Thoren M.H."/>
            <person name="Johannesson H."/>
        </authorList>
    </citation>
    <scope>NUCLEOTIDE SEQUENCE</scope>
    <source>
        <strain evidence="5">CBS 606.72</strain>
    </source>
</reference>
<evidence type="ECO:0000313" key="5">
    <source>
        <dbReference type="EMBL" id="KAK0626920.1"/>
    </source>
</evidence>
<name>A0AA39X485_9PEZI</name>
<dbReference type="PROSITE" id="PS51683">
    <property type="entry name" value="SAM_OMT_II"/>
    <property type="match status" value="1"/>
</dbReference>
<dbReference type="GO" id="GO:0032259">
    <property type="term" value="P:methylation"/>
    <property type="evidence" value="ECO:0007669"/>
    <property type="project" value="UniProtKB-KW"/>
</dbReference>
<keyword evidence="6" id="KW-1185">Reference proteome</keyword>
<gene>
    <name evidence="5" type="ORF">B0T14DRAFT_562785</name>
</gene>
<sequence>MDKNMPICGMFPRETLKAHVEREPEREPERVGEIPGAFGGELVLQDLEVVIGTLADGDTPGIEGMVYDAVTEQPVNNAHVYFMRRFLHDFYNDVCIKFLRNTAKAMGPDSRRIITDMLVPEQVEVYGPKEVYYRLELDDHDWQREDF</sequence>
<keyword evidence="3" id="KW-0949">S-adenosyl-L-methionine</keyword>
<evidence type="ECO:0000313" key="6">
    <source>
        <dbReference type="Proteomes" id="UP001175000"/>
    </source>
</evidence>
<dbReference type="PANTHER" id="PTHR43712:SF17">
    <property type="entry name" value="O-METHYLTRANSFERASE"/>
    <property type="match status" value="1"/>
</dbReference>
<dbReference type="InterPro" id="IPR001077">
    <property type="entry name" value="COMT_C"/>
</dbReference>
<comment type="caution">
    <text evidence="5">The sequence shown here is derived from an EMBL/GenBank/DDBJ whole genome shotgun (WGS) entry which is preliminary data.</text>
</comment>
<protein>
    <recommendedName>
        <fullName evidence="4">O-methyltransferase C-terminal domain-containing protein</fullName>
    </recommendedName>
</protein>
<keyword evidence="2" id="KW-0808">Transferase</keyword>
<accession>A0AA39X485</accession>
<evidence type="ECO:0000256" key="3">
    <source>
        <dbReference type="ARBA" id="ARBA00022691"/>
    </source>
</evidence>
<dbReference type="Proteomes" id="UP001175000">
    <property type="component" value="Unassembled WGS sequence"/>
</dbReference>
<dbReference type="AlphaFoldDB" id="A0AA39X485"/>
<organism evidence="5 6">
    <name type="scientific">Immersiella caudata</name>
    <dbReference type="NCBI Taxonomy" id="314043"/>
    <lineage>
        <taxon>Eukaryota</taxon>
        <taxon>Fungi</taxon>
        <taxon>Dikarya</taxon>
        <taxon>Ascomycota</taxon>
        <taxon>Pezizomycotina</taxon>
        <taxon>Sordariomycetes</taxon>
        <taxon>Sordariomycetidae</taxon>
        <taxon>Sordariales</taxon>
        <taxon>Lasiosphaeriaceae</taxon>
        <taxon>Immersiella</taxon>
    </lineage>
</organism>
<dbReference type="PANTHER" id="PTHR43712">
    <property type="entry name" value="PUTATIVE (AFU_ORTHOLOGUE AFUA_4G14580)-RELATED"/>
    <property type="match status" value="1"/>
</dbReference>
<dbReference type="SUPFAM" id="SSF53335">
    <property type="entry name" value="S-adenosyl-L-methionine-dependent methyltransferases"/>
    <property type="match status" value="1"/>
</dbReference>
<evidence type="ECO:0000259" key="4">
    <source>
        <dbReference type="Pfam" id="PF00891"/>
    </source>
</evidence>
<dbReference type="InterPro" id="IPR016461">
    <property type="entry name" value="COMT-like"/>
</dbReference>
<dbReference type="Gene3D" id="3.40.50.150">
    <property type="entry name" value="Vaccinia Virus protein VP39"/>
    <property type="match status" value="1"/>
</dbReference>
<dbReference type="EMBL" id="JAULSU010000002">
    <property type="protein sequence ID" value="KAK0626920.1"/>
    <property type="molecule type" value="Genomic_DNA"/>
</dbReference>
<proteinExistence type="predicted"/>
<dbReference type="InterPro" id="IPR029063">
    <property type="entry name" value="SAM-dependent_MTases_sf"/>
</dbReference>
<feature type="domain" description="O-methyltransferase C-terminal" evidence="4">
    <location>
        <begin position="71"/>
        <end position="124"/>
    </location>
</feature>
<dbReference type="GO" id="GO:0008171">
    <property type="term" value="F:O-methyltransferase activity"/>
    <property type="evidence" value="ECO:0007669"/>
    <property type="project" value="InterPro"/>
</dbReference>
<evidence type="ECO:0000256" key="2">
    <source>
        <dbReference type="ARBA" id="ARBA00022679"/>
    </source>
</evidence>
<keyword evidence="1" id="KW-0489">Methyltransferase</keyword>
<evidence type="ECO:0000256" key="1">
    <source>
        <dbReference type="ARBA" id="ARBA00022603"/>
    </source>
</evidence>
<dbReference type="Pfam" id="PF00891">
    <property type="entry name" value="Methyltransf_2"/>
    <property type="match status" value="1"/>
</dbReference>